<evidence type="ECO:0000313" key="2">
    <source>
        <dbReference type="EMBL" id="SFO39785.1"/>
    </source>
</evidence>
<protein>
    <submittedName>
        <fullName evidence="2">Celllulose biosynthesis operon protein BcsF/YhjT</fullName>
    </submittedName>
</protein>
<feature type="transmembrane region" description="Helical" evidence="1">
    <location>
        <begin position="6"/>
        <end position="24"/>
    </location>
</feature>
<reference evidence="3" key="1">
    <citation type="submission" date="2016-10" db="EMBL/GenBank/DDBJ databases">
        <authorList>
            <person name="Varghese N."/>
            <person name="Submissions S."/>
        </authorList>
    </citation>
    <scope>NUCLEOTIDE SEQUENCE [LARGE SCALE GENOMIC DNA]</scope>
    <source>
        <strain evidence="3">OV426</strain>
    </source>
</reference>
<dbReference type="OrthoDB" id="6433682at2"/>
<evidence type="ECO:0000256" key="1">
    <source>
        <dbReference type="SAM" id="Phobius"/>
    </source>
</evidence>
<organism evidence="2 3">
    <name type="scientific">Candidatus Pantoea varia</name>
    <dbReference type="NCBI Taxonomy" id="1881036"/>
    <lineage>
        <taxon>Bacteria</taxon>
        <taxon>Pseudomonadati</taxon>
        <taxon>Pseudomonadota</taxon>
        <taxon>Gammaproteobacteria</taxon>
        <taxon>Enterobacterales</taxon>
        <taxon>Erwiniaceae</taxon>
        <taxon>Pantoea</taxon>
    </lineage>
</organism>
<dbReference type="EMBL" id="FOVG01000005">
    <property type="protein sequence ID" value="SFO39785.1"/>
    <property type="molecule type" value="Genomic_DNA"/>
</dbReference>
<dbReference type="AlphaFoldDB" id="A0A1I5GUV4"/>
<keyword evidence="1" id="KW-0812">Transmembrane</keyword>
<dbReference type="Proteomes" id="UP000198968">
    <property type="component" value="Unassembled WGS sequence"/>
</dbReference>
<dbReference type="Pfam" id="PF11120">
    <property type="entry name" value="CBP_BcsF"/>
    <property type="match status" value="1"/>
</dbReference>
<dbReference type="InterPro" id="IPR019995">
    <property type="entry name" value="Cellulose_BcsF/YhjT"/>
</dbReference>
<gene>
    <name evidence="2" type="ORF">SAMN05428971_3839</name>
</gene>
<proteinExistence type="predicted"/>
<name>A0A1I5GUV4_9GAMM</name>
<keyword evidence="3" id="KW-1185">Reference proteome</keyword>
<dbReference type="RefSeq" id="WP_090966456.1">
    <property type="nucleotide sequence ID" value="NZ_FOVG01000005.1"/>
</dbReference>
<keyword evidence="1" id="KW-1133">Transmembrane helix</keyword>
<sequence length="65" mass="7830">MNLMDWVQIALLTIFILLILKPLWQRWLPRRWNGLLNRLLPARALKSEGHWQRQPSKTDAKINEK</sequence>
<accession>A0A1I5GUV4</accession>
<evidence type="ECO:0000313" key="3">
    <source>
        <dbReference type="Proteomes" id="UP000198968"/>
    </source>
</evidence>
<keyword evidence="1" id="KW-0472">Membrane</keyword>